<name>A0A177JCC8_SPHYA</name>
<keyword evidence="6 7" id="KW-0472">Membrane</keyword>
<feature type="transmembrane region" description="Helical" evidence="7">
    <location>
        <begin position="6"/>
        <end position="23"/>
    </location>
</feature>
<evidence type="ECO:0000259" key="9">
    <source>
        <dbReference type="Pfam" id="PF02254"/>
    </source>
</evidence>
<dbReference type="Pfam" id="PF02254">
    <property type="entry name" value="TrkA_N"/>
    <property type="match status" value="1"/>
</dbReference>
<evidence type="ECO:0000259" key="8">
    <source>
        <dbReference type="Pfam" id="PF00999"/>
    </source>
</evidence>
<feature type="transmembrane region" description="Helical" evidence="7">
    <location>
        <begin position="30"/>
        <end position="48"/>
    </location>
</feature>
<feature type="transmembrane region" description="Helical" evidence="7">
    <location>
        <begin position="327"/>
        <end position="348"/>
    </location>
</feature>
<dbReference type="GO" id="GO:0015297">
    <property type="term" value="F:antiporter activity"/>
    <property type="evidence" value="ECO:0007669"/>
    <property type="project" value="InterPro"/>
</dbReference>
<evidence type="ECO:0000256" key="2">
    <source>
        <dbReference type="ARBA" id="ARBA00005551"/>
    </source>
</evidence>
<keyword evidence="3" id="KW-0813">Transport</keyword>
<evidence type="ECO:0008006" key="12">
    <source>
        <dbReference type="Google" id="ProtNLM"/>
    </source>
</evidence>
<dbReference type="InterPro" id="IPR038770">
    <property type="entry name" value="Na+/solute_symporter_sf"/>
</dbReference>
<keyword evidence="4 7" id="KW-0812">Transmembrane</keyword>
<dbReference type="Gene3D" id="3.40.50.720">
    <property type="entry name" value="NAD(P)-binding Rossmann-like Domain"/>
    <property type="match status" value="1"/>
</dbReference>
<feature type="transmembrane region" description="Helical" evidence="7">
    <location>
        <begin position="213"/>
        <end position="229"/>
    </location>
</feature>
<dbReference type="InterPro" id="IPR006153">
    <property type="entry name" value="Cation/H_exchanger_TM"/>
</dbReference>
<dbReference type="RefSeq" id="WP_063977035.1">
    <property type="nucleotide sequence ID" value="NZ_LSTR01000084.1"/>
</dbReference>
<evidence type="ECO:0000256" key="1">
    <source>
        <dbReference type="ARBA" id="ARBA00004141"/>
    </source>
</evidence>
<organism evidence="10 11">
    <name type="scientific">Sphingobium yanoikuyae</name>
    <name type="common">Sphingomonas yanoikuyae</name>
    <dbReference type="NCBI Taxonomy" id="13690"/>
    <lineage>
        <taxon>Bacteria</taxon>
        <taxon>Pseudomonadati</taxon>
        <taxon>Pseudomonadota</taxon>
        <taxon>Alphaproteobacteria</taxon>
        <taxon>Sphingomonadales</taxon>
        <taxon>Sphingomonadaceae</taxon>
        <taxon>Sphingobium</taxon>
    </lineage>
</organism>
<dbReference type="Pfam" id="PF00999">
    <property type="entry name" value="Na_H_Exchanger"/>
    <property type="match status" value="1"/>
</dbReference>
<dbReference type="OrthoDB" id="9781411at2"/>
<evidence type="ECO:0000313" key="10">
    <source>
        <dbReference type="EMBL" id="OAH37865.1"/>
    </source>
</evidence>
<feature type="transmembrane region" description="Helical" evidence="7">
    <location>
        <begin position="354"/>
        <end position="373"/>
    </location>
</feature>
<feature type="domain" description="Cation/H+ exchanger transmembrane" evidence="8">
    <location>
        <begin position="13"/>
        <end position="372"/>
    </location>
</feature>
<dbReference type="EMBL" id="LSTR01000084">
    <property type="protein sequence ID" value="OAH37865.1"/>
    <property type="molecule type" value="Genomic_DNA"/>
</dbReference>
<dbReference type="GO" id="GO:0006813">
    <property type="term" value="P:potassium ion transport"/>
    <property type="evidence" value="ECO:0007669"/>
    <property type="project" value="InterPro"/>
</dbReference>
<comment type="caution">
    <text evidence="10">The sequence shown here is derived from an EMBL/GenBank/DDBJ whole genome shotgun (WGS) entry which is preliminary data.</text>
</comment>
<keyword evidence="5 7" id="KW-1133">Transmembrane helix</keyword>
<reference evidence="10 11" key="1">
    <citation type="submission" date="2016-02" db="EMBL/GenBank/DDBJ databases">
        <authorList>
            <person name="Wen L."/>
            <person name="He K."/>
            <person name="Yang H."/>
        </authorList>
    </citation>
    <scope>NUCLEOTIDE SEQUENCE [LARGE SCALE GENOMIC DNA]</scope>
    <source>
        <strain evidence="10 11">CD09_2</strain>
    </source>
</reference>
<dbReference type="Proteomes" id="UP000077262">
    <property type="component" value="Unassembled WGS sequence"/>
</dbReference>
<feature type="transmembrane region" description="Helical" evidence="7">
    <location>
        <begin position="183"/>
        <end position="201"/>
    </location>
</feature>
<comment type="subcellular location">
    <subcellularLocation>
        <location evidence="1">Membrane</location>
        <topology evidence="1">Multi-pass membrane protein</topology>
    </subcellularLocation>
</comment>
<proteinExistence type="inferred from homology"/>
<feature type="transmembrane region" description="Helical" evidence="7">
    <location>
        <begin position="294"/>
        <end position="315"/>
    </location>
</feature>
<feature type="transmembrane region" description="Helical" evidence="7">
    <location>
        <begin position="150"/>
        <end position="171"/>
    </location>
</feature>
<evidence type="ECO:0000256" key="3">
    <source>
        <dbReference type="ARBA" id="ARBA00022448"/>
    </source>
</evidence>
<dbReference type="PANTHER" id="PTHR42751:SF6">
    <property type="entry name" value="CONSERVED INTEGRAL MEMBRANE TRANSPORT PROTEIN-RELATED"/>
    <property type="match status" value="1"/>
</dbReference>
<feature type="transmembrane region" description="Helical" evidence="7">
    <location>
        <begin position="111"/>
        <end position="130"/>
    </location>
</feature>
<evidence type="ECO:0000313" key="11">
    <source>
        <dbReference type="Proteomes" id="UP000077262"/>
    </source>
</evidence>
<dbReference type="GO" id="GO:0016020">
    <property type="term" value="C:membrane"/>
    <property type="evidence" value="ECO:0007669"/>
    <property type="project" value="UniProtKB-SubCell"/>
</dbReference>
<evidence type="ECO:0000256" key="7">
    <source>
        <dbReference type="SAM" id="Phobius"/>
    </source>
</evidence>
<feature type="domain" description="RCK N-terminal" evidence="9">
    <location>
        <begin position="413"/>
        <end position="484"/>
    </location>
</feature>
<gene>
    <name evidence="10" type="ORF">AX777_23100</name>
</gene>
<evidence type="ECO:0000256" key="6">
    <source>
        <dbReference type="ARBA" id="ARBA00023136"/>
    </source>
</evidence>
<dbReference type="InterPro" id="IPR036291">
    <property type="entry name" value="NAD(P)-bd_dom_sf"/>
</dbReference>
<evidence type="ECO:0000256" key="5">
    <source>
        <dbReference type="ARBA" id="ARBA00022989"/>
    </source>
</evidence>
<comment type="similarity">
    <text evidence="2">Belongs to the monovalent cation:proton antiporter 2 (CPA2) transporter (TC 2.A.37) family.</text>
</comment>
<dbReference type="Gene3D" id="1.20.1530.20">
    <property type="match status" value="1"/>
</dbReference>
<dbReference type="InterPro" id="IPR003148">
    <property type="entry name" value="RCK_N"/>
</dbReference>
<dbReference type="GO" id="GO:1902600">
    <property type="term" value="P:proton transmembrane transport"/>
    <property type="evidence" value="ECO:0007669"/>
    <property type="project" value="InterPro"/>
</dbReference>
<feature type="transmembrane region" description="Helical" evidence="7">
    <location>
        <begin position="85"/>
        <end position="105"/>
    </location>
</feature>
<dbReference type="SUPFAM" id="SSF51735">
    <property type="entry name" value="NAD(P)-binding Rossmann-fold domains"/>
    <property type="match status" value="1"/>
</dbReference>
<protein>
    <recommendedName>
        <fullName evidence="12">Sodium:proton exchanger</fullName>
    </recommendedName>
</protein>
<dbReference type="PANTHER" id="PTHR42751">
    <property type="entry name" value="SODIUM/HYDROGEN EXCHANGER FAMILY/TRKA DOMAIN PROTEIN"/>
    <property type="match status" value="1"/>
</dbReference>
<sequence length="570" mass="60718">MENLFFASLVLFASTLVAGIVFHRLKLPTILGYILVGIALGSSFADLLGDGPMLEFVAEAGVLLLLFMVGLEFSLTEFWSDRRKILVAGGLQGGMVGSAVGLGVWMIGWGVAPAILLGASAAMSSTALTAKQLADQGEITTRHGRSAISVLIFQDLLAIPLLALLTVWQMGGEPSFIDIAGEVGKVIALFAAALLLARPILHHCLLFIYRNGNAEVLVLAALTIVALSAEAAHLAGASAALGAFLAGLLLGESDVRHRIEEDLRPFRDVFASVFFVSIGLQLDVSQVMSAPTSVLVWIAILVPAKFTLNFVALRLSGSSSRDALQTGFILAHGGEFGLLLVSGALSAAVLPAEIGQPFLVALVISMGLGPLLIRANEQIASRLASLLPKQKGIEQEEERRAAQQAQAMKGHLIICGAGPIGRTVARAGVLAQLPLVLIEPDLATFRSAKKMGLPVVLGDPNRLATLEAARAQYSDMLVMTDPNPSNFRRVIDWYLSQNAGGRVVAYGTREFANGTRPPDDRVCFFDPDTDIGIEFVSLVFKLKSLSDELADDILHRLRAEILDPVRRRAP</sequence>
<dbReference type="AlphaFoldDB" id="A0A177JCC8"/>
<feature type="transmembrane region" description="Helical" evidence="7">
    <location>
        <begin position="54"/>
        <end position="73"/>
    </location>
</feature>
<accession>A0A177JCC8</accession>
<evidence type="ECO:0000256" key="4">
    <source>
        <dbReference type="ARBA" id="ARBA00022692"/>
    </source>
</evidence>